<evidence type="ECO:0000313" key="2">
    <source>
        <dbReference type="EMBL" id="MPM63225.1"/>
    </source>
</evidence>
<dbReference type="EMBL" id="VSSQ01019287">
    <property type="protein sequence ID" value="MPM63225.1"/>
    <property type="molecule type" value="Genomic_DNA"/>
</dbReference>
<comment type="caution">
    <text evidence="2">The sequence shown here is derived from an EMBL/GenBank/DDBJ whole genome shotgun (WGS) entry which is preliminary data.</text>
</comment>
<keyword evidence="1" id="KW-0472">Membrane</keyword>
<gene>
    <name evidence="2" type="ORF">SDC9_110105</name>
</gene>
<keyword evidence="1" id="KW-1133">Transmembrane helix</keyword>
<proteinExistence type="predicted"/>
<organism evidence="2">
    <name type="scientific">bioreactor metagenome</name>
    <dbReference type="NCBI Taxonomy" id="1076179"/>
    <lineage>
        <taxon>unclassified sequences</taxon>
        <taxon>metagenomes</taxon>
        <taxon>ecological metagenomes</taxon>
    </lineage>
</organism>
<keyword evidence="1" id="KW-0812">Transmembrane</keyword>
<feature type="transmembrane region" description="Helical" evidence="1">
    <location>
        <begin position="12"/>
        <end position="32"/>
    </location>
</feature>
<dbReference type="AlphaFoldDB" id="A0A645BCP5"/>
<sequence>MVHFFPRNFRNVYQTLNITNAIFVLFIFYRNFYRDKKSKMHHSGNYTFVNFTFFNTLNCQILLGQFLGFTDVTFRENQTILLSINFNDFDLKILTFKLSNFAHVFSAKLTGRHKTSNSINHHNQATTVHFYSLGIKNFFFFQSFFKVLPFCIRGSTLQRKHHLAFVIIS</sequence>
<name>A0A645BCP5_9ZZZZ</name>
<reference evidence="2" key="1">
    <citation type="submission" date="2019-08" db="EMBL/GenBank/DDBJ databases">
        <authorList>
            <person name="Kucharzyk K."/>
            <person name="Murdoch R.W."/>
            <person name="Higgins S."/>
            <person name="Loffler F."/>
        </authorList>
    </citation>
    <scope>NUCLEOTIDE SEQUENCE</scope>
</reference>
<evidence type="ECO:0000256" key="1">
    <source>
        <dbReference type="SAM" id="Phobius"/>
    </source>
</evidence>
<accession>A0A645BCP5</accession>
<protein>
    <submittedName>
        <fullName evidence="2">Uncharacterized protein</fullName>
    </submittedName>
</protein>